<feature type="compositionally biased region" description="Basic and acidic residues" evidence="1">
    <location>
        <begin position="42"/>
        <end position="56"/>
    </location>
</feature>
<gene>
    <name evidence="2" type="primary">109581530</name>
</gene>
<dbReference type="KEGG" id="aqu:109581530"/>
<keyword evidence="3" id="KW-1185">Reference proteome</keyword>
<dbReference type="InParanoid" id="A0A1X7V152"/>
<dbReference type="EnsemblMetazoa" id="Aqu2.1.33524_001">
    <property type="protein sequence ID" value="Aqu2.1.33524_001"/>
    <property type="gene ID" value="Aqu2.1.33524"/>
</dbReference>
<feature type="region of interest" description="Disordered" evidence="1">
    <location>
        <begin position="69"/>
        <end position="96"/>
    </location>
</feature>
<dbReference type="EnsemblMetazoa" id="XM_019995722.1">
    <property type="protein sequence ID" value="XP_019851281.1"/>
    <property type="gene ID" value="LOC109581530"/>
</dbReference>
<sequence>MKKWFTARKSSKKERQPQQQPEARDKTDAVTYHHTGTNDKTAISREPHEIISKEPHEIISKEPHGILKEDKGTQTEPQELEETDFVASPPPTANKYMKRAPFRKYHSVDRVRHMRIERVSIGDSEDDDDDDTQRINIHYTMNRQTLSLQNFRHQAEQISMENEDLKLKAEMILYKKLVTNFTVFMMNKSVTAADLGYRELQKKQTHLRCIKLWVDHKIPEGEVKRKSYIPKMIDGCPVDKVIGNGHLLGAEEEWLEECRNKRRWGIIENKAKEKAEYRFITTLYPPVKVKAGESIGQCNNPYVLGTIGFILTQNSNIGILTAGQIAGSIGTRIVSPGLREGGGERDIKNLAITTTLVVSEEVDCAFARMLNPVHALTTSIDGKGIITGTGKAQVGDLVKFKGASTGKVQFAYVKCINWEGEIDGMMWKNQIQLSIPVVPSDAGAVIVKESTNEVVGLLFANANKTALANHIDTVLASLNAHINNIIPHNTL</sequence>
<evidence type="ECO:0000313" key="2">
    <source>
        <dbReference type="EnsemblMetazoa" id="Aqu2.1.33524_001"/>
    </source>
</evidence>
<proteinExistence type="predicted"/>
<dbReference type="SUPFAM" id="SSF50494">
    <property type="entry name" value="Trypsin-like serine proteases"/>
    <property type="match status" value="1"/>
</dbReference>
<organism evidence="2">
    <name type="scientific">Amphimedon queenslandica</name>
    <name type="common">Sponge</name>
    <dbReference type="NCBI Taxonomy" id="400682"/>
    <lineage>
        <taxon>Eukaryota</taxon>
        <taxon>Metazoa</taxon>
        <taxon>Porifera</taxon>
        <taxon>Demospongiae</taxon>
        <taxon>Heteroscleromorpha</taxon>
        <taxon>Haplosclerida</taxon>
        <taxon>Niphatidae</taxon>
        <taxon>Amphimedon</taxon>
    </lineage>
</organism>
<accession>A0A1X7V152</accession>
<reference evidence="3" key="1">
    <citation type="journal article" date="2010" name="Nature">
        <title>The Amphimedon queenslandica genome and the evolution of animal complexity.</title>
        <authorList>
            <person name="Srivastava M."/>
            <person name="Simakov O."/>
            <person name="Chapman J."/>
            <person name="Fahey B."/>
            <person name="Gauthier M.E."/>
            <person name="Mitros T."/>
            <person name="Richards G.S."/>
            <person name="Conaco C."/>
            <person name="Dacre M."/>
            <person name="Hellsten U."/>
            <person name="Larroux C."/>
            <person name="Putnam N.H."/>
            <person name="Stanke M."/>
            <person name="Adamska M."/>
            <person name="Darling A."/>
            <person name="Degnan S.M."/>
            <person name="Oakley T.H."/>
            <person name="Plachetzki D.C."/>
            <person name="Zhai Y."/>
            <person name="Adamski M."/>
            <person name="Calcino A."/>
            <person name="Cummins S.F."/>
            <person name="Goodstein D.M."/>
            <person name="Harris C."/>
            <person name="Jackson D.J."/>
            <person name="Leys S.P."/>
            <person name="Shu S."/>
            <person name="Woodcroft B.J."/>
            <person name="Vervoort M."/>
            <person name="Kosik K.S."/>
            <person name="Manning G."/>
            <person name="Degnan B.M."/>
            <person name="Rokhsar D.S."/>
        </authorList>
    </citation>
    <scope>NUCLEOTIDE SEQUENCE [LARGE SCALE GENOMIC DNA]</scope>
</reference>
<dbReference type="AlphaFoldDB" id="A0A1X7V152"/>
<dbReference type="Proteomes" id="UP000007879">
    <property type="component" value="Unassembled WGS sequence"/>
</dbReference>
<evidence type="ECO:0000256" key="1">
    <source>
        <dbReference type="SAM" id="MobiDB-lite"/>
    </source>
</evidence>
<evidence type="ECO:0000313" key="3">
    <source>
        <dbReference type="Proteomes" id="UP000007879"/>
    </source>
</evidence>
<dbReference type="InterPro" id="IPR009003">
    <property type="entry name" value="Peptidase_S1_PA"/>
</dbReference>
<name>A0A1X7V152_AMPQE</name>
<reference evidence="2" key="2">
    <citation type="submission" date="2017-05" db="UniProtKB">
        <authorList>
            <consortium name="EnsemblMetazoa"/>
        </authorList>
    </citation>
    <scope>IDENTIFICATION</scope>
</reference>
<feature type="compositionally biased region" description="Basic residues" evidence="1">
    <location>
        <begin position="1"/>
        <end position="12"/>
    </location>
</feature>
<protein>
    <submittedName>
        <fullName evidence="2">Uncharacterized protein</fullName>
    </submittedName>
</protein>
<feature type="region of interest" description="Disordered" evidence="1">
    <location>
        <begin position="1"/>
        <end position="56"/>
    </location>
</feature>